<dbReference type="PROSITE" id="PS50109">
    <property type="entry name" value="HIS_KIN"/>
    <property type="match status" value="1"/>
</dbReference>
<dbReference type="InterPro" id="IPR011006">
    <property type="entry name" value="CheY-like_superfamily"/>
</dbReference>
<evidence type="ECO:0000256" key="1">
    <source>
        <dbReference type="ARBA" id="ARBA00000085"/>
    </source>
</evidence>
<keyword evidence="12" id="KW-0902">Two-component regulatory system</keyword>
<dbReference type="InterPro" id="IPR004358">
    <property type="entry name" value="Sig_transdc_His_kin-like_C"/>
</dbReference>
<dbReference type="PROSITE" id="PS50112">
    <property type="entry name" value="PAS"/>
    <property type="match status" value="1"/>
</dbReference>
<feature type="domain" description="Response regulatory" evidence="18">
    <location>
        <begin position="913"/>
        <end position="1030"/>
    </location>
</feature>
<dbReference type="InterPro" id="IPR001789">
    <property type="entry name" value="Sig_transdc_resp-reg_receiver"/>
</dbReference>
<keyword evidence="8" id="KW-0547">Nucleotide-binding</keyword>
<reference evidence="21 22" key="1">
    <citation type="submission" date="2020-11" db="EMBL/GenBank/DDBJ databases">
        <title>Sulfur oxidizing isolate from Hospital Hole Sinkhole.</title>
        <authorList>
            <person name="Scott K.M."/>
        </authorList>
    </citation>
    <scope>NUCLEOTIDE SEQUENCE [LARGE SCALE GENOMIC DNA]</scope>
    <source>
        <strain evidence="21 22">HH1</strain>
    </source>
</reference>
<feature type="domain" description="HPt" evidence="20">
    <location>
        <begin position="1211"/>
        <end position="1302"/>
    </location>
</feature>
<keyword evidence="7 16" id="KW-0812">Transmembrane</keyword>
<dbReference type="CDD" id="cd16922">
    <property type="entry name" value="HATPase_EvgS-ArcB-TorS-like"/>
    <property type="match status" value="1"/>
</dbReference>
<proteinExistence type="predicted"/>
<dbReference type="CDD" id="cd00130">
    <property type="entry name" value="PAS"/>
    <property type="match status" value="1"/>
</dbReference>
<dbReference type="SUPFAM" id="SSF47384">
    <property type="entry name" value="Homodimeric domain of signal transducing histidine kinase"/>
    <property type="match status" value="1"/>
</dbReference>
<dbReference type="SUPFAM" id="SSF52172">
    <property type="entry name" value="CheY-like"/>
    <property type="match status" value="2"/>
</dbReference>
<dbReference type="InterPro" id="IPR003594">
    <property type="entry name" value="HATPase_dom"/>
</dbReference>
<dbReference type="Gene3D" id="3.30.450.20">
    <property type="entry name" value="PAS domain"/>
    <property type="match status" value="1"/>
</dbReference>
<dbReference type="Proteomes" id="UP001193680">
    <property type="component" value="Unassembled WGS sequence"/>
</dbReference>
<keyword evidence="11 16" id="KW-1133">Transmembrane helix</keyword>
<sequence length="1404" mass="159784">MNYSQHAQKKIQSGLLLVVLLTLLLGGAAIWFLGKGLIQQNDFDQKYHTVGSLLDLNQSISFEDARTTVVYITHDSAQLEELSAVQAKTDADYHTFLESLDLYNYETTDMIVLERYFLDFTNQRKRVADCAATALCLQEIESLHYYSDILRNDLISRMERLFLNLPINERRITVKMQFIAHLVKWNNQLHRTLSIIRSFQESNNSKVLPVLQLANRELQSEHRILKQMFDAYEADLLPEVRNSLSSLINHFERVDTGYTYKILLNEVSVATKLPFRTSVALPLLEESNETIKLFYDHSMKQYHLYQRNDLLIFMAGLAIIILFLLIVRKVIYRIRFDALMPLQQNQAILDNAASGIIQIDSQGMINRVNNKALQMFGFGEKELLGQNVKILMQEKDALEHDGFIRRQLATGENRIIGTGREVIGVTKRGKHFPMHLAISRIDLDNKTSFIGVLTDLSEREKERLAIEARNKLLTALRQTMQDFVVNTRDNAAIWDSLLRSLLDISSSEYGFIGEVIHQDGGKRCLKLHALTNISWNDESRTLFEKLKSQDMLLCSAETMIGRVMYEEQRIISNDVANDPRGGHTPPGHPELQRYMGIPIFLGKELVGVYGIANRKDEYTEELANFLEPFHATCGVMIAGMRQAEKQHGLVQSLEEAKVQAESATALKSEFLANMSHEIRTPMNAILGLSHLALNTHLNYQQRDYVNKINRSANSLLGLVNDILDFSKIESGKLLLERIPLKIEDLIEDSLIAVQTQAEQKQLELFVYIDSSLHSNVQPPLYGDPVRIGQVLINLLGNAIKFIERGYVLLEVKLVSSKNNRWLVAFHVEDTGPGMEESQLNRLFEVFTQADASTTRKHGGTGLGLAISRNLAREMDGDITVASSLNRGSVFTLSIPFSPVHSLPRSETLQLRQIAWVVDDTDMALQQMQFQLESFGMDVRLFSTADEVLDALKEGLAPDWMFVDWIMPDTDGIELIQAMRRAHPELGSKVVLNSFYDWSKLQSLAERNDIRYCLHKPILPSHLQRLFENKSDYYPRKTQADNSIVIPDLSGRHLLVVEDNVLNQQIAQEMLLQTGARVTVANNGEQALYLLLKGNHLFDAVLMDIQMPVMDGIEATKEIRRHPQFARLPILAMTAHAFKEEVDRCFAAGMDDHLSKPIIPAKFFAVLMELFGARELVKTEKDFSVSEVERIFPLPEMQGIDLQSAKALLKSRPGFFESMLFDFLNRYKDAPEKLQVLLVHSQWPELGRYLHTLKGLAASVGYQSLSAMCAKLEKQFAEIQPGPDLHYSEGEVWQEFTGALQQFSALHTVLWNRSAPFIEAYQSQQAQAEKTDVSHLPVDEVLWNELRQTLKDQLQKMEGSVLDLWEQNRGIIKQALGSHAYRQVETAIQNFDFDEALALLEKDRK</sequence>
<dbReference type="RefSeq" id="WP_185978312.1">
    <property type="nucleotide sequence ID" value="NZ_JACBGI020000012.1"/>
</dbReference>
<gene>
    <name evidence="21" type="ORF">H8792_007430</name>
</gene>
<dbReference type="SUPFAM" id="SSF55874">
    <property type="entry name" value="ATPase domain of HSP90 chaperone/DNA topoisomerase II/histidine kinase"/>
    <property type="match status" value="1"/>
</dbReference>
<dbReference type="Pfam" id="PF01627">
    <property type="entry name" value="Hpt"/>
    <property type="match status" value="1"/>
</dbReference>
<organism evidence="21 22">
    <name type="scientific">Thiomicrorhabdus heinhorstiae</name>
    <dbReference type="NCBI Taxonomy" id="2748010"/>
    <lineage>
        <taxon>Bacteria</taxon>
        <taxon>Pseudomonadati</taxon>
        <taxon>Pseudomonadota</taxon>
        <taxon>Gammaproteobacteria</taxon>
        <taxon>Thiotrichales</taxon>
        <taxon>Piscirickettsiaceae</taxon>
        <taxon>Thiomicrorhabdus</taxon>
    </lineage>
</organism>
<evidence type="ECO:0000256" key="14">
    <source>
        <dbReference type="PROSITE-ProRule" id="PRU00110"/>
    </source>
</evidence>
<keyword evidence="6" id="KW-0808">Transferase</keyword>
<feature type="modified residue" description="4-aspartylphosphate" evidence="15">
    <location>
        <position position="1103"/>
    </location>
</feature>
<dbReference type="InterPro" id="IPR036641">
    <property type="entry name" value="HPT_dom_sf"/>
</dbReference>
<evidence type="ECO:0000256" key="8">
    <source>
        <dbReference type="ARBA" id="ARBA00022741"/>
    </source>
</evidence>
<evidence type="ECO:0000313" key="21">
    <source>
        <dbReference type="EMBL" id="MBF6058169.1"/>
    </source>
</evidence>
<dbReference type="Pfam" id="PF00989">
    <property type="entry name" value="PAS"/>
    <property type="match status" value="1"/>
</dbReference>
<dbReference type="InterPro" id="IPR000014">
    <property type="entry name" value="PAS"/>
</dbReference>
<comment type="subcellular location">
    <subcellularLocation>
        <location evidence="2">Cell membrane</location>
        <topology evidence="2">Multi-pass membrane protein</topology>
    </subcellularLocation>
</comment>
<feature type="domain" description="PAS" evidence="19">
    <location>
        <begin position="348"/>
        <end position="411"/>
    </location>
</feature>
<dbReference type="SMART" id="SM00388">
    <property type="entry name" value="HisKA"/>
    <property type="match status" value="1"/>
</dbReference>
<keyword evidence="10" id="KW-0067">ATP-binding</keyword>
<dbReference type="NCBIfam" id="TIGR00229">
    <property type="entry name" value="sensory_box"/>
    <property type="match status" value="1"/>
</dbReference>
<dbReference type="InterPro" id="IPR029016">
    <property type="entry name" value="GAF-like_dom_sf"/>
</dbReference>
<dbReference type="CDD" id="cd00088">
    <property type="entry name" value="HPT"/>
    <property type="match status" value="1"/>
</dbReference>
<comment type="caution">
    <text evidence="21">The sequence shown here is derived from an EMBL/GenBank/DDBJ whole genome shotgun (WGS) entry which is preliminary data.</text>
</comment>
<dbReference type="EMBL" id="JACBGI020000012">
    <property type="protein sequence ID" value="MBF6058169.1"/>
    <property type="molecule type" value="Genomic_DNA"/>
</dbReference>
<dbReference type="SMART" id="SM00448">
    <property type="entry name" value="REC"/>
    <property type="match status" value="2"/>
</dbReference>
<keyword evidence="22" id="KW-1185">Reference proteome</keyword>
<feature type="domain" description="Response regulatory" evidence="18">
    <location>
        <begin position="1052"/>
        <end position="1170"/>
    </location>
</feature>
<evidence type="ECO:0000256" key="10">
    <source>
        <dbReference type="ARBA" id="ARBA00022840"/>
    </source>
</evidence>
<dbReference type="PRINTS" id="PR00344">
    <property type="entry name" value="BCTRLSENSOR"/>
</dbReference>
<evidence type="ECO:0000256" key="15">
    <source>
        <dbReference type="PROSITE-ProRule" id="PRU00169"/>
    </source>
</evidence>
<dbReference type="Gene3D" id="3.40.50.2300">
    <property type="match status" value="2"/>
</dbReference>
<keyword evidence="4" id="KW-1003">Cell membrane</keyword>
<dbReference type="PANTHER" id="PTHR45339:SF1">
    <property type="entry name" value="HYBRID SIGNAL TRANSDUCTION HISTIDINE KINASE J"/>
    <property type="match status" value="1"/>
</dbReference>
<feature type="modified residue" description="Phosphohistidine" evidence="14">
    <location>
        <position position="1250"/>
    </location>
</feature>
<dbReference type="InterPro" id="IPR036890">
    <property type="entry name" value="HATPase_C_sf"/>
</dbReference>
<evidence type="ECO:0000256" key="13">
    <source>
        <dbReference type="ARBA" id="ARBA00023136"/>
    </source>
</evidence>
<evidence type="ECO:0000256" key="2">
    <source>
        <dbReference type="ARBA" id="ARBA00004651"/>
    </source>
</evidence>
<comment type="catalytic activity">
    <reaction evidence="1">
        <text>ATP + protein L-histidine = ADP + protein N-phospho-L-histidine.</text>
        <dbReference type="EC" id="2.7.13.3"/>
    </reaction>
</comment>
<evidence type="ECO:0000256" key="16">
    <source>
        <dbReference type="SAM" id="Phobius"/>
    </source>
</evidence>
<dbReference type="CDD" id="cd17546">
    <property type="entry name" value="REC_hyHK_CKI1_RcsC-like"/>
    <property type="match status" value="1"/>
</dbReference>
<evidence type="ECO:0000259" key="19">
    <source>
        <dbReference type="PROSITE" id="PS50112"/>
    </source>
</evidence>
<feature type="transmembrane region" description="Helical" evidence="16">
    <location>
        <begin position="310"/>
        <end position="327"/>
    </location>
</feature>
<dbReference type="SUPFAM" id="SSF47226">
    <property type="entry name" value="Histidine-containing phosphotransfer domain, HPT domain"/>
    <property type="match status" value="1"/>
</dbReference>
<dbReference type="InterPro" id="IPR003018">
    <property type="entry name" value="GAF"/>
</dbReference>
<dbReference type="Pfam" id="PF13185">
    <property type="entry name" value="GAF_2"/>
    <property type="match status" value="1"/>
</dbReference>
<dbReference type="SUPFAM" id="SSF55781">
    <property type="entry name" value="GAF domain-like"/>
    <property type="match status" value="1"/>
</dbReference>
<evidence type="ECO:0000259" key="20">
    <source>
        <dbReference type="PROSITE" id="PS50894"/>
    </source>
</evidence>
<evidence type="ECO:0000256" key="4">
    <source>
        <dbReference type="ARBA" id="ARBA00022475"/>
    </source>
</evidence>
<dbReference type="Gene3D" id="1.10.287.130">
    <property type="match status" value="1"/>
</dbReference>
<dbReference type="PANTHER" id="PTHR45339">
    <property type="entry name" value="HYBRID SIGNAL TRANSDUCTION HISTIDINE KINASE J"/>
    <property type="match status" value="1"/>
</dbReference>
<dbReference type="Pfam" id="PF02518">
    <property type="entry name" value="HATPase_c"/>
    <property type="match status" value="1"/>
</dbReference>
<dbReference type="CDD" id="cd00156">
    <property type="entry name" value="REC"/>
    <property type="match status" value="1"/>
</dbReference>
<dbReference type="InterPro" id="IPR003661">
    <property type="entry name" value="HisK_dim/P_dom"/>
</dbReference>
<dbReference type="SMART" id="SM00387">
    <property type="entry name" value="HATPase_c"/>
    <property type="match status" value="1"/>
</dbReference>
<evidence type="ECO:0000256" key="6">
    <source>
        <dbReference type="ARBA" id="ARBA00022679"/>
    </source>
</evidence>
<dbReference type="CDD" id="cd00082">
    <property type="entry name" value="HisKA"/>
    <property type="match status" value="1"/>
</dbReference>
<name>A0ABS0BYV4_9GAMM</name>
<evidence type="ECO:0000256" key="9">
    <source>
        <dbReference type="ARBA" id="ARBA00022777"/>
    </source>
</evidence>
<evidence type="ECO:0000256" key="7">
    <source>
        <dbReference type="ARBA" id="ARBA00022692"/>
    </source>
</evidence>
<dbReference type="InterPro" id="IPR005467">
    <property type="entry name" value="His_kinase_dom"/>
</dbReference>
<dbReference type="InterPro" id="IPR013767">
    <property type="entry name" value="PAS_fold"/>
</dbReference>
<dbReference type="Gene3D" id="3.30.565.10">
    <property type="entry name" value="Histidine kinase-like ATPase, C-terminal domain"/>
    <property type="match status" value="1"/>
</dbReference>
<feature type="modified residue" description="4-aspartylphosphate" evidence="15">
    <location>
        <position position="963"/>
    </location>
</feature>
<evidence type="ECO:0000256" key="5">
    <source>
        <dbReference type="ARBA" id="ARBA00022553"/>
    </source>
</evidence>
<evidence type="ECO:0000256" key="11">
    <source>
        <dbReference type="ARBA" id="ARBA00022989"/>
    </source>
</evidence>
<evidence type="ECO:0000259" key="17">
    <source>
        <dbReference type="PROSITE" id="PS50109"/>
    </source>
</evidence>
<dbReference type="PROSITE" id="PS50110">
    <property type="entry name" value="RESPONSE_REGULATORY"/>
    <property type="match status" value="2"/>
</dbReference>
<evidence type="ECO:0000256" key="12">
    <source>
        <dbReference type="ARBA" id="ARBA00023012"/>
    </source>
</evidence>
<keyword evidence="13 16" id="KW-0472">Membrane</keyword>
<dbReference type="PROSITE" id="PS50894">
    <property type="entry name" value="HPT"/>
    <property type="match status" value="1"/>
</dbReference>
<dbReference type="Pfam" id="PF00072">
    <property type="entry name" value="Response_reg"/>
    <property type="match status" value="2"/>
</dbReference>
<dbReference type="Gene3D" id="3.30.450.40">
    <property type="match status" value="1"/>
</dbReference>
<dbReference type="SMART" id="SM00091">
    <property type="entry name" value="PAS"/>
    <property type="match status" value="1"/>
</dbReference>
<dbReference type="Pfam" id="PF00512">
    <property type="entry name" value="HisKA"/>
    <property type="match status" value="1"/>
</dbReference>
<keyword evidence="5 15" id="KW-0597">Phosphoprotein</keyword>
<evidence type="ECO:0000259" key="18">
    <source>
        <dbReference type="PROSITE" id="PS50110"/>
    </source>
</evidence>
<dbReference type="EC" id="2.7.13.3" evidence="3"/>
<evidence type="ECO:0000313" key="22">
    <source>
        <dbReference type="Proteomes" id="UP001193680"/>
    </source>
</evidence>
<dbReference type="Gene3D" id="1.20.120.160">
    <property type="entry name" value="HPT domain"/>
    <property type="match status" value="1"/>
</dbReference>
<dbReference type="SUPFAM" id="SSF55785">
    <property type="entry name" value="PYP-like sensor domain (PAS domain)"/>
    <property type="match status" value="1"/>
</dbReference>
<evidence type="ECO:0000256" key="3">
    <source>
        <dbReference type="ARBA" id="ARBA00012438"/>
    </source>
</evidence>
<dbReference type="InterPro" id="IPR036097">
    <property type="entry name" value="HisK_dim/P_sf"/>
</dbReference>
<keyword evidence="9" id="KW-0418">Kinase</keyword>
<accession>A0ABS0BYV4</accession>
<dbReference type="InterPro" id="IPR035965">
    <property type="entry name" value="PAS-like_dom_sf"/>
</dbReference>
<feature type="domain" description="Histidine kinase" evidence="17">
    <location>
        <begin position="673"/>
        <end position="898"/>
    </location>
</feature>
<protein>
    <recommendedName>
        <fullName evidence="3">histidine kinase</fullName>
        <ecNumber evidence="3">2.7.13.3</ecNumber>
    </recommendedName>
</protein>
<dbReference type="InterPro" id="IPR008207">
    <property type="entry name" value="Sig_transdc_His_kin_Hpt_dom"/>
</dbReference>